<dbReference type="SUPFAM" id="SSF46785">
    <property type="entry name" value="Winged helix' DNA-binding domain"/>
    <property type="match status" value="1"/>
</dbReference>
<keyword evidence="4" id="KW-1185">Reference proteome</keyword>
<dbReference type="Gene3D" id="1.10.10.10">
    <property type="entry name" value="Winged helix-like DNA-binding domain superfamily/Winged helix DNA-binding domain"/>
    <property type="match status" value="1"/>
</dbReference>
<evidence type="ECO:0000256" key="1">
    <source>
        <dbReference type="ARBA" id="ARBA00006479"/>
    </source>
</evidence>
<dbReference type="PANTHER" id="PTHR18964">
    <property type="entry name" value="ROK (REPRESSOR, ORF, KINASE) FAMILY"/>
    <property type="match status" value="1"/>
</dbReference>
<gene>
    <name evidence="3" type="ORF">R2Q92_00390</name>
</gene>
<dbReference type="InterPro" id="IPR000600">
    <property type="entry name" value="ROK"/>
</dbReference>
<dbReference type="InterPro" id="IPR043129">
    <property type="entry name" value="ATPase_NBD"/>
</dbReference>
<comment type="caution">
    <text evidence="3">The sequence shown here is derived from an EMBL/GenBank/DDBJ whole genome shotgun (WGS) entry which is preliminary data.</text>
</comment>
<reference evidence="3 4" key="1">
    <citation type="submission" date="2023-10" db="EMBL/GenBank/DDBJ databases">
        <title>Microbacterium xanthum sp. nov., isolated from seaweed.</title>
        <authorList>
            <person name="Lee S.D."/>
        </authorList>
    </citation>
    <scope>NUCLEOTIDE SEQUENCE [LARGE SCALE GENOMIC DNA]</scope>
    <source>
        <strain evidence="3 4">KCTC 19124</strain>
    </source>
</reference>
<protein>
    <submittedName>
        <fullName evidence="3">ROK family transcriptional regulator</fullName>
    </submittedName>
</protein>
<proteinExistence type="inferred from homology"/>
<organism evidence="3 4">
    <name type="scientific">Microbacterium aquimaris</name>
    <dbReference type="NCBI Taxonomy" id="459816"/>
    <lineage>
        <taxon>Bacteria</taxon>
        <taxon>Bacillati</taxon>
        <taxon>Actinomycetota</taxon>
        <taxon>Actinomycetes</taxon>
        <taxon>Micrococcales</taxon>
        <taxon>Microbacteriaceae</taxon>
        <taxon>Microbacterium</taxon>
    </lineage>
</organism>
<dbReference type="Gene3D" id="3.30.420.40">
    <property type="match status" value="2"/>
</dbReference>
<evidence type="ECO:0000313" key="4">
    <source>
        <dbReference type="Proteomes" id="UP001291912"/>
    </source>
</evidence>
<name>A0ABU5N2K1_9MICO</name>
<dbReference type="InterPro" id="IPR000835">
    <property type="entry name" value="HTH_MarR-typ"/>
</dbReference>
<dbReference type="PANTHER" id="PTHR18964:SF173">
    <property type="entry name" value="GLUCOKINASE"/>
    <property type="match status" value="1"/>
</dbReference>
<dbReference type="InterPro" id="IPR036390">
    <property type="entry name" value="WH_DNA-bd_sf"/>
</dbReference>
<accession>A0ABU5N2K1</accession>
<dbReference type="RefSeq" id="WP_194423024.1">
    <property type="nucleotide sequence ID" value="NZ_BAAAPT010000001.1"/>
</dbReference>
<dbReference type="SUPFAM" id="SSF53067">
    <property type="entry name" value="Actin-like ATPase domain"/>
    <property type="match status" value="1"/>
</dbReference>
<evidence type="ECO:0000313" key="3">
    <source>
        <dbReference type="EMBL" id="MDZ8160277.1"/>
    </source>
</evidence>
<evidence type="ECO:0000259" key="2">
    <source>
        <dbReference type="Pfam" id="PF12802"/>
    </source>
</evidence>
<dbReference type="Pfam" id="PF00480">
    <property type="entry name" value="ROK"/>
    <property type="match status" value="1"/>
</dbReference>
<dbReference type="EMBL" id="JAWJYN010000001">
    <property type="protein sequence ID" value="MDZ8160277.1"/>
    <property type="molecule type" value="Genomic_DNA"/>
</dbReference>
<dbReference type="Proteomes" id="UP001291912">
    <property type="component" value="Unassembled WGS sequence"/>
</dbReference>
<dbReference type="Pfam" id="PF12802">
    <property type="entry name" value="MarR_2"/>
    <property type="match status" value="1"/>
</dbReference>
<comment type="similarity">
    <text evidence="1">Belongs to the ROK (NagC/XylR) family.</text>
</comment>
<dbReference type="InterPro" id="IPR036388">
    <property type="entry name" value="WH-like_DNA-bd_sf"/>
</dbReference>
<feature type="domain" description="HTH marR-type" evidence="2">
    <location>
        <begin position="19"/>
        <end position="72"/>
    </location>
</feature>
<sequence length="394" mass="39975">MHDTQAAKGSQTSLREANRARVVGAVQQHGSLTQVELATITGLSPASVSNIVTELADAGVLDTSPSIRSGRRARLVTLARSIGMVAGIDLAARSMHVALADTSMQILASETLPLAPDHRADMSLQRAAMLVQEMVESVDAAGDELLAIGVGVPAPVDVATGTVSSTSLLRGWDGAAVTEILAATSSVPTVVDNDANLGALAEARYGAGVGADPVAYVRVSHRIGAGIVLGGRVLHGRRGTAGELGHMIVDERGPVCRCGNRGCLETVAGAAALVQILSASHGHLTLDDVITRALEGDPGCRRAIADTGRTLGTAIANLCTVVDPEIVVIGGDLSTAGEVLLGPLRDALEQHTLATNVGAPSVVPAEFGGEAELRGALAAALDRARELGALGVAS</sequence>